<evidence type="ECO:0000313" key="1">
    <source>
        <dbReference type="EMBL" id="OLP68472.1"/>
    </source>
</evidence>
<sequence length="32" mass="3486">AEEEIRPVLRPPEALLSASLGSFPLFFSVLSL</sequence>
<comment type="caution">
    <text evidence="1">The sequence shown here is derived from an EMBL/GenBank/DDBJ whole genome shotgun (WGS) entry which is preliminary data.</text>
</comment>
<protein>
    <submittedName>
        <fullName evidence="1">Uncharacterized protein</fullName>
    </submittedName>
</protein>
<dbReference type="AlphaFoldDB" id="A0A1Q9BFR6"/>
<keyword evidence="2" id="KW-1185">Reference proteome</keyword>
<organism evidence="1 2">
    <name type="scientific">Symbiodinium microadriaticum</name>
    <name type="common">Dinoflagellate</name>
    <name type="synonym">Zooxanthella microadriatica</name>
    <dbReference type="NCBI Taxonomy" id="2951"/>
    <lineage>
        <taxon>Eukaryota</taxon>
        <taxon>Sar</taxon>
        <taxon>Alveolata</taxon>
        <taxon>Dinophyceae</taxon>
        <taxon>Suessiales</taxon>
        <taxon>Symbiodiniaceae</taxon>
        <taxon>Symbiodinium</taxon>
    </lineage>
</organism>
<proteinExistence type="predicted"/>
<dbReference type="Proteomes" id="UP000186817">
    <property type="component" value="Unassembled WGS sequence"/>
</dbReference>
<feature type="non-terminal residue" evidence="1">
    <location>
        <position position="1"/>
    </location>
</feature>
<accession>A0A1Q9BFR6</accession>
<evidence type="ECO:0000313" key="2">
    <source>
        <dbReference type="Proteomes" id="UP000186817"/>
    </source>
</evidence>
<dbReference type="EMBL" id="LSRX01007960">
    <property type="protein sequence ID" value="OLP68472.1"/>
    <property type="molecule type" value="Genomic_DNA"/>
</dbReference>
<reference evidence="1 2" key="1">
    <citation type="submission" date="2016-02" db="EMBL/GenBank/DDBJ databases">
        <title>Genome analysis of coral dinoflagellate symbionts highlights evolutionary adaptations to a symbiotic lifestyle.</title>
        <authorList>
            <person name="Aranda M."/>
            <person name="Li Y."/>
            <person name="Liew Y.J."/>
            <person name="Baumgarten S."/>
            <person name="Simakov O."/>
            <person name="Wilson M."/>
            <person name="Piel J."/>
            <person name="Ashoor H."/>
            <person name="Bougouffa S."/>
            <person name="Bajic V.B."/>
            <person name="Ryu T."/>
            <person name="Ravasi T."/>
            <person name="Bayer T."/>
            <person name="Micklem G."/>
            <person name="Kim H."/>
            <person name="Bhak J."/>
            <person name="Lajeunesse T.C."/>
            <person name="Voolstra C.R."/>
        </authorList>
    </citation>
    <scope>NUCLEOTIDE SEQUENCE [LARGE SCALE GENOMIC DNA]</scope>
    <source>
        <strain evidence="1 2">CCMP2467</strain>
    </source>
</reference>
<gene>
    <name evidence="1" type="ORF">AK812_SmicGene48470</name>
</gene>
<name>A0A1Q9BFR6_SYMMI</name>